<evidence type="ECO:0000256" key="4">
    <source>
        <dbReference type="ARBA" id="ARBA00022670"/>
    </source>
</evidence>
<comment type="subcellular location">
    <subcellularLocation>
        <location evidence="1">Cytoplasm</location>
    </subcellularLocation>
</comment>
<evidence type="ECO:0000256" key="1">
    <source>
        <dbReference type="ARBA" id="ARBA00004496"/>
    </source>
</evidence>
<dbReference type="InterPro" id="IPR045357">
    <property type="entry name" value="Aminopeptidase_N-like_N"/>
</dbReference>
<dbReference type="Pfam" id="PF17900">
    <property type="entry name" value="Peptidase_M1_N"/>
    <property type="match status" value="1"/>
</dbReference>
<dbReference type="FunFam" id="2.60.40.1730:FF:000004">
    <property type="entry name" value="Leukotriene A(4) hydrolase"/>
    <property type="match status" value="1"/>
</dbReference>
<dbReference type="GO" id="GO:0070006">
    <property type="term" value="F:metalloaminopeptidase activity"/>
    <property type="evidence" value="ECO:0007669"/>
    <property type="project" value="UniProtKB-ARBA"/>
</dbReference>
<feature type="binding site" evidence="11">
    <location>
        <position position="329"/>
    </location>
    <ligand>
        <name>Zn(2+)</name>
        <dbReference type="ChEBI" id="CHEBI:29105"/>
        <note>catalytic</note>
    </ligand>
</feature>
<dbReference type="FunFam" id="3.30.2010.30:FF:000001">
    <property type="entry name" value="Leukotriene A(4) hydrolase"/>
    <property type="match status" value="1"/>
</dbReference>
<dbReference type="FunCoup" id="G4U2P2">
    <property type="interactions" value="569"/>
</dbReference>
<evidence type="ECO:0000256" key="10">
    <source>
        <dbReference type="PIRSR" id="PIRSR634015-2"/>
    </source>
</evidence>
<dbReference type="InterPro" id="IPR014782">
    <property type="entry name" value="Peptidase_M1_dom"/>
</dbReference>
<feature type="binding site" evidence="11">
    <location>
        <position position="306"/>
    </location>
    <ligand>
        <name>Zn(2+)</name>
        <dbReference type="ChEBI" id="CHEBI:29105"/>
        <note>catalytic</note>
    </ligand>
</feature>
<feature type="active site" description="Proton donor" evidence="9">
    <location>
        <position position="395"/>
    </location>
</feature>
<dbReference type="GO" id="GO:0008270">
    <property type="term" value="F:zinc ion binding"/>
    <property type="evidence" value="ECO:0007669"/>
    <property type="project" value="InterPro"/>
</dbReference>
<evidence type="ECO:0000313" key="14">
    <source>
        <dbReference type="Proteomes" id="UP000007148"/>
    </source>
</evidence>
<dbReference type="InterPro" id="IPR001930">
    <property type="entry name" value="Peptidase_M1"/>
</dbReference>
<dbReference type="SUPFAM" id="SSF48371">
    <property type="entry name" value="ARM repeat"/>
    <property type="match status" value="1"/>
</dbReference>
<dbReference type="OMA" id="CTALQWM"/>
<dbReference type="InterPro" id="IPR049980">
    <property type="entry name" value="LTA4H_cat"/>
</dbReference>
<dbReference type="STRING" id="1109443.G4U2P2"/>
<evidence type="ECO:0000313" key="13">
    <source>
        <dbReference type="EMBL" id="CCA77864.1"/>
    </source>
</evidence>
<dbReference type="InterPro" id="IPR042097">
    <property type="entry name" value="Aminopeptidase_N-like_N_sf"/>
</dbReference>
<accession>G4U2P2</accession>
<evidence type="ECO:0000259" key="12">
    <source>
        <dbReference type="SMART" id="SM01263"/>
    </source>
</evidence>
<dbReference type="Gene3D" id="2.60.40.1730">
    <property type="entry name" value="tricorn interacting facor f3 domain"/>
    <property type="match status" value="1"/>
</dbReference>
<dbReference type="AlphaFoldDB" id="G4U2P2"/>
<evidence type="ECO:0000256" key="3">
    <source>
        <dbReference type="ARBA" id="ARBA00022490"/>
    </source>
</evidence>
<dbReference type="GO" id="GO:0004301">
    <property type="term" value="F:epoxide hydrolase activity"/>
    <property type="evidence" value="ECO:0007669"/>
    <property type="project" value="TreeGrafter"/>
</dbReference>
<protein>
    <submittedName>
        <fullName evidence="13">Related to leukotriene-A4 hydrolase</fullName>
    </submittedName>
</protein>
<dbReference type="SMART" id="SM01263">
    <property type="entry name" value="Leuk-A4-hydro_C"/>
    <property type="match status" value="1"/>
</dbReference>
<dbReference type="GO" id="GO:0006508">
    <property type="term" value="P:proteolysis"/>
    <property type="evidence" value="ECO:0007669"/>
    <property type="project" value="UniProtKB-KW"/>
</dbReference>
<dbReference type="EMBL" id="CAFZ01001876">
    <property type="protein sequence ID" value="CCA77864.1"/>
    <property type="molecule type" value="Genomic_DNA"/>
</dbReference>
<feature type="binding site" evidence="10">
    <location>
        <begin position="588"/>
        <end position="590"/>
    </location>
    <ligand>
        <name>a peptide</name>
        <dbReference type="ChEBI" id="CHEBI:60466"/>
    </ligand>
</feature>
<dbReference type="Pfam" id="PF09127">
    <property type="entry name" value="Leuk-A4-hydro_C"/>
    <property type="match status" value="1"/>
</dbReference>
<feature type="active site" description="Proton acceptor" evidence="9">
    <location>
        <position position="307"/>
    </location>
</feature>
<comment type="caution">
    <text evidence="13">The sequence shown here is derived from an EMBL/GenBank/DDBJ whole genome shotgun (WGS) entry which is preliminary data.</text>
</comment>
<dbReference type="MEROPS" id="M01.004"/>
<dbReference type="InterPro" id="IPR016024">
    <property type="entry name" value="ARM-type_fold"/>
</dbReference>
<feature type="binding site" evidence="10">
    <location>
        <begin position="133"/>
        <end position="135"/>
    </location>
    <ligand>
        <name>a peptide</name>
        <dbReference type="ChEBI" id="CHEBI:60466"/>
    </ligand>
</feature>
<dbReference type="FunFam" id="1.10.390.10:FF:000003">
    <property type="entry name" value="Leukotriene A(4) hydrolase"/>
    <property type="match status" value="1"/>
</dbReference>
<dbReference type="CDD" id="cd09599">
    <property type="entry name" value="M1_LTA4H"/>
    <property type="match status" value="1"/>
</dbReference>
<dbReference type="InterPro" id="IPR038502">
    <property type="entry name" value="M1_LTA-4_hydro/amino_C_sf"/>
</dbReference>
<keyword evidence="7 11" id="KW-0862">Zinc</keyword>
<name>G4U2P2_SERID</name>
<dbReference type="Gene3D" id="3.30.2010.30">
    <property type="match status" value="1"/>
</dbReference>
<proteinExistence type="inferred from homology"/>
<evidence type="ECO:0000256" key="8">
    <source>
        <dbReference type="ARBA" id="ARBA00023049"/>
    </source>
</evidence>
<evidence type="ECO:0000256" key="2">
    <source>
        <dbReference type="ARBA" id="ARBA00010136"/>
    </source>
</evidence>
<dbReference type="Proteomes" id="UP000007148">
    <property type="component" value="Unassembled WGS sequence"/>
</dbReference>
<evidence type="ECO:0000256" key="6">
    <source>
        <dbReference type="ARBA" id="ARBA00022801"/>
    </source>
</evidence>
<feature type="binding site" evidence="10">
    <location>
        <begin position="277"/>
        <end position="282"/>
    </location>
    <ligand>
        <name>a peptide</name>
        <dbReference type="ChEBI" id="CHEBI:60466"/>
    </ligand>
</feature>
<dbReference type="GO" id="GO:0005829">
    <property type="term" value="C:cytosol"/>
    <property type="evidence" value="ECO:0007669"/>
    <property type="project" value="TreeGrafter"/>
</dbReference>
<keyword evidence="5 11" id="KW-0479">Metal-binding</keyword>
<reference evidence="13 14" key="1">
    <citation type="journal article" date="2011" name="PLoS Pathog.">
        <title>Endophytic Life Strategies Decoded by Genome and Transcriptome Analyses of the Mutualistic Root Symbiont Piriformospora indica.</title>
        <authorList>
            <person name="Zuccaro A."/>
            <person name="Lahrmann U."/>
            <person name="Guldener U."/>
            <person name="Langen G."/>
            <person name="Pfiffi S."/>
            <person name="Biedenkopf D."/>
            <person name="Wong P."/>
            <person name="Samans B."/>
            <person name="Grimm C."/>
            <person name="Basiewicz M."/>
            <person name="Murat C."/>
            <person name="Martin F."/>
            <person name="Kogel K.H."/>
        </authorList>
    </citation>
    <scope>NUCLEOTIDE SEQUENCE [LARGE SCALE GENOMIC DNA]</scope>
    <source>
        <strain evidence="13 14">DSM 11827</strain>
    </source>
</reference>
<dbReference type="PRINTS" id="PR00756">
    <property type="entry name" value="ALADIPTASE"/>
</dbReference>
<keyword evidence="6 13" id="KW-0378">Hydrolase</keyword>
<dbReference type="FunFam" id="1.25.40.320:FF:000001">
    <property type="entry name" value="Leukotriene A(4) hydrolase"/>
    <property type="match status" value="1"/>
</dbReference>
<dbReference type="HOGENOM" id="CLU_014505_1_2_1"/>
<dbReference type="InParanoid" id="G4U2P2"/>
<evidence type="ECO:0000256" key="11">
    <source>
        <dbReference type="PIRSR" id="PIRSR634015-3"/>
    </source>
</evidence>
<dbReference type="Gene3D" id="1.25.40.320">
    <property type="entry name" value="Peptidase M1, leukotriene A4 hydrolase/aminopeptidase C-terminal domain"/>
    <property type="match status" value="1"/>
</dbReference>
<feature type="binding site" evidence="11">
    <location>
        <position position="310"/>
    </location>
    <ligand>
        <name>Zn(2+)</name>
        <dbReference type="ChEBI" id="CHEBI:29105"/>
        <note>catalytic</note>
    </ligand>
</feature>
<evidence type="ECO:0000256" key="7">
    <source>
        <dbReference type="ARBA" id="ARBA00022833"/>
    </source>
</evidence>
<sequence length="638" mass="71549">MTATDPTTQSNYTAIANYHVDFTWNLDWKAKKISGSAGVHLRARQDEVKEVVLDTSYLEISKVEVGGTSTKFHLGDHHEVMGRALTIPLPSVANKGDEVIVTIFYETTDKCTALQWLDKEQTAGKQFGYLFSQCQPIYARSIAPLQDSPSVKITYTASVTSVLPVVMSAIRVSPPSTGPIHDGKELGKDVVEYKYKQPTPLASYILAIAAGNIAYKGFKTPPNATWTSGVWTEPEMMDRCFWEFSEDTTKFVSEAENILTPYRWGVYDILVLPPSFPYGGMENACLTFLTPTLLSGDRALVDVVAHELTHSYFGNGITQKDASSFWLNEGWTTYFERVLQQVLHGPLARDFSFIIGAKALIDSLKSYESRPKYQRLVIDFQYGEDPDDAYSSIPYEKGANFLLYLERQLGGLDVFLKYARNYVETFDGQSIATADWKNHLYSYFKANGGDEKIAILDAVDWDAWLYGEGLHLPVNMEYDTTLAAQAYELAAKWDKSRTTDAKDLPFNATDIQGWNTNQLIVFLEKLEVLKPLPSTHIHALASIYGFNDSKNAEVGLRWFEVALVSPAAKDFAQSAANWVVDPSSLKGRMKFCRPIFRLLYQVDQGLAVKTFEANQTSFHPIARKMIAKDLNISDVKYA</sequence>
<keyword evidence="4" id="KW-0645">Protease</keyword>
<comment type="cofactor">
    <cofactor evidence="11">
        <name>Zn(2+)</name>
        <dbReference type="ChEBI" id="CHEBI:29105"/>
    </cofactor>
    <text evidence="11">Binds 1 zinc ion per subunit.</text>
</comment>
<dbReference type="SUPFAM" id="SSF63737">
    <property type="entry name" value="Leukotriene A4 hydrolase N-terminal domain"/>
    <property type="match status" value="1"/>
</dbReference>
<dbReference type="InterPro" id="IPR027268">
    <property type="entry name" value="Peptidase_M4/M1_CTD_sf"/>
</dbReference>
<dbReference type="Pfam" id="PF01433">
    <property type="entry name" value="Peptidase_M1"/>
    <property type="match status" value="1"/>
</dbReference>
<feature type="domain" description="Peptidase M1 leukotriene A4 hydrolase/aminopeptidase C-terminal" evidence="12">
    <location>
        <begin position="481"/>
        <end position="630"/>
    </location>
</feature>
<evidence type="ECO:0000256" key="9">
    <source>
        <dbReference type="PIRSR" id="PIRSR634015-1"/>
    </source>
</evidence>
<dbReference type="Gene3D" id="1.10.390.10">
    <property type="entry name" value="Neutral Protease Domain 2"/>
    <property type="match status" value="1"/>
</dbReference>
<dbReference type="SUPFAM" id="SSF55486">
    <property type="entry name" value="Metalloproteases ('zincins'), catalytic domain"/>
    <property type="match status" value="1"/>
</dbReference>
<dbReference type="PANTHER" id="PTHR45726">
    <property type="entry name" value="LEUKOTRIENE A-4 HYDROLASE"/>
    <property type="match status" value="1"/>
</dbReference>
<keyword evidence="3" id="KW-0963">Cytoplasm</keyword>
<gene>
    <name evidence="13" type="ORF">PIIN_00510</name>
</gene>
<evidence type="ECO:0000256" key="5">
    <source>
        <dbReference type="ARBA" id="ARBA00022723"/>
    </source>
</evidence>
<comment type="similarity">
    <text evidence="2">Belongs to the peptidase M1 family.</text>
</comment>
<dbReference type="OrthoDB" id="79562at2759"/>
<keyword evidence="14" id="KW-1185">Reference proteome</keyword>
<dbReference type="eggNOG" id="KOG1047">
    <property type="taxonomic scope" value="Eukaryota"/>
</dbReference>
<keyword evidence="8" id="KW-0482">Metalloprotease</keyword>
<dbReference type="PANTHER" id="PTHR45726:SF3">
    <property type="entry name" value="LEUKOTRIENE A-4 HYDROLASE"/>
    <property type="match status" value="1"/>
</dbReference>
<organism evidence="13 14">
    <name type="scientific">Serendipita indica (strain DSM 11827)</name>
    <name type="common">Root endophyte fungus</name>
    <name type="synonym">Piriformospora indica</name>
    <dbReference type="NCBI Taxonomy" id="1109443"/>
    <lineage>
        <taxon>Eukaryota</taxon>
        <taxon>Fungi</taxon>
        <taxon>Dikarya</taxon>
        <taxon>Basidiomycota</taxon>
        <taxon>Agaricomycotina</taxon>
        <taxon>Agaricomycetes</taxon>
        <taxon>Sebacinales</taxon>
        <taxon>Serendipitaceae</taxon>
        <taxon>Serendipita</taxon>
    </lineage>
</organism>
<dbReference type="InterPro" id="IPR034015">
    <property type="entry name" value="M1_LTA4H"/>
</dbReference>
<dbReference type="InterPro" id="IPR015211">
    <property type="entry name" value="Peptidase_M1_C"/>
</dbReference>